<dbReference type="AlphaFoldDB" id="A0A1D1ZZ59"/>
<feature type="compositionally biased region" description="Basic residues" evidence="1">
    <location>
        <begin position="207"/>
        <end position="219"/>
    </location>
</feature>
<accession>A0A1D1ZZ59</accession>
<proteinExistence type="predicted"/>
<feature type="non-terminal residue" evidence="2">
    <location>
        <position position="347"/>
    </location>
</feature>
<organism evidence="2">
    <name type="scientific">Auxenochlorella protothecoides</name>
    <name type="common">Green microalga</name>
    <name type="synonym">Chlorella protothecoides</name>
    <dbReference type="NCBI Taxonomy" id="3075"/>
    <lineage>
        <taxon>Eukaryota</taxon>
        <taxon>Viridiplantae</taxon>
        <taxon>Chlorophyta</taxon>
        <taxon>core chlorophytes</taxon>
        <taxon>Trebouxiophyceae</taxon>
        <taxon>Chlorellales</taxon>
        <taxon>Chlorellaceae</taxon>
        <taxon>Auxenochlorella</taxon>
    </lineage>
</organism>
<feature type="compositionally biased region" description="Low complexity" evidence="1">
    <location>
        <begin position="139"/>
        <end position="153"/>
    </location>
</feature>
<feature type="compositionally biased region" description="Basic and acidic residues" evidence="1">
    <location>
        <begin position="67"/>
        <end position="76"/>
    </location>
</feature>
<dbReference type="EMBL" id="GDKF01006607">
    <property type="protein sequence ID" value="JAT72015.1"/>
    <property type="molecule type" value="Transcribed_RNA"/>
</dbReference>
<evidence type="ECO:0000256" key="1">
    <source>
        <dbReference type="SAM" id="MobiDB-lite"/>
    </source>
</evidence>
<feature type="region of interest" description="Disordered" evidence="1">
    <location>
        <begin position="26"/>
        <end position="273"/>
    </location>
</feature>
<evidence type="ECO:0000313" key="2">
    <source>
        <dbReference type="EMBL" id="JAT72015.1"/>
    </source>
</evidence>
<protein>
    <submittedName>
        <fullName evidence="2">Uncharacterized protein</fullName>
    </submittedName>
</protein>
<gene>
    <name evidence="2" type="ORF">g.7225</name>
</gene>
<sequence>MDGGGVGPPPCPCWVREDRRARDAFARLPARRIAPCTPTAASRSPPSPLPLRAGHCGAGQPDQGQRVGERRGEGPRHPPPAQHRVHAARLPEVACLAGGRQAPPRPAPAPRAGGAAGAGRGPALALPGGLHRVLRRPGGEPAPRAGRAAIGAARRGRGGRGGGSVRGARGHRGCAAQPAGLPAGLRGAAAGAGRRRDGAQGGVPGRRAARGGLRRPLRARRGEGEGGGEGRGGAGRRRLQRRAQPGRRGGGRPGGAAPRIERRRGPGRAVPLWRGRARWVARTGPLRAGGGAVWGGGAHSVRQPQEDESGQAVSPGARARSRSRSLRHATETLCSYNACNFSHQSKR</sequence>
<feature type="compositionally biased region" description="Low complexity" evidence="1">
    <location>
        <begin position="121"/>
        <end position="130"/>
    </location>
</feature>
<reference evidence="2" key="1">
    <citation type="submission" date="2015-08" db="EMBL/GenBank/DDBJ databases">
        <authorList>
            <person name="Babu N.S."/>
            <person name="Beckwith C.J."/>
            <person name="Beseler K.G."/>
            <person name="Brison A."/>
            <person name="Carone J.V."/>
            <person name="Caskin T.P."/>
            <person name="Diamond M."/>
            <person name="Durham M.E."/>
            <person name="Foxe J.M."/>
            <person name="Go M."/>
            <person name="Henderson B.A."/>
            <person name="Jones I.B."/>
            <person name="McGettigan J.A."/>
            <person name="Micheletti S.J."/>
            <person name="Nasrallah M.E."/>
            <person name="Ortiz D."/>
            <person name="Piller C.R."/>
            <person name="Privatt S.R."/>
            <person name="Schneider S.L."/>
            <person name="Sharp S."/>
            <person name="Smith T.C."/>
            <person name="Stanton J.D."/>
            <person name="Ullery H.E."/>
            <person name="Wilson R.J."/>
            <person name="Serrano M.G."/>
            <person name="Buck G."/>
            <person name="Lee V."/>
            <person name="Wang Y."/>
            <person name="Carvalho R."/>
            <person name="Voegtly L."/>
            <person name="Shi R."/>
            <person name="Duckworth R."/>
            <person name="Johnson A."/>
            <person name="Loviza R."/>
            <person name="Walstead R."/>
            <person name="Shah Z."/>
            <person name="Kiflezghi M."/>
            <person name="Wade K."/>
            <person name="Ball S.L."/>
            <person name="Bradley K.W."/>
            <person name="Asai D.J."/>
            <person name="Bowman C.A."/>
            <person name="Russell D.A."/>
            <person name="Pope W.H."/>
            <person name="Jacobs-Sera D."/>
            <person name="Hendrix R.W."/>
            <person name="Hatfull G.F."/>
        </authorList>
    </citation>
    <scope>NUCLEOTIDE SEQUENCE</scope>
</reference>
<feature type="compositionally biased region" description="Basic residues" evidence="1">
    <location>
        <begin position="234"/>
        <end position="245"/>
    </location>
</feature>
<feature type="compositionally biased region" description="Low complexity" evidence="1">
    <location>
        <begin position="173"/>
        <end position="192"/>
    </location>
</feature>
<feature type="compositionally biased region" description="Low complexity" evidence="1">
    <location>
        <begin position="26"/>
        <end position="44"/>
    </location>
</feature>
<feature type="compositionally biased region" description="Gly residues" evidence="1">
    <location>
        <begin position="288"/>
        <end position="298"/>
    </location>
</feature>
<name>A0A1D1ZZ59_AUXPR</name>
<feature type="region of interest" description="Disordered" evidence="1">
    <location>
        <begin position="288"/>
        <end position="327"/>
    </location>
</feature>